<dbReference type="EMBL" id="JYIK01000868">
    <property type="protein sequence ID" value="KWX09198.1"/>
    <property type="molecule type" value="Genomic_DNA"/>
</dbReference>
<keyword evidence="8 17" id="KW-0812">Transmembrane</keyword>
<evidence type="ECO:0000256" key="8">
    <source>
        <dbReference type="ARBA" id="ARBA00022692"/>
    </source>
</evidence>
<evidence type="ECO:0000256" key="6">
    <source>
        <dbReference type="ARBA" id="ARBA00022475"/>
    </source>
</evidence>
<dbReference type="Gene3D" id="1.20.120.1760">
    <property type="match status" value="1"/>
</dbReference>
<feature type="binding site" evidence="17">
    <location>
        <position position="74"/>
    </location>
    <ligand>
        <name>a CDP-1,2-diacyl-sn-glycerol</name>
        <dbReference type="ChEBI" id="CHEBI:58332"/>
    </ligand>
</feature>
<sequence length="206" mass="21797">MLNRYARGAVTRVMTPVARGLLRAGVSPDVVTLLGTLGVCVGAFAFFPRGQLFLGALVIALFSLSDLLDGTMARLSGRPTRWGAFLDSTLDRVGDAAIFGGLVLWYAGRGSNDVLAAAALYCLVAGALVSYAKARAEGLGMTCDIGFAERAERLLIILSATGLTGLGLRYADAVGLWVLAVASTVTLFQRVVFVRRQTLERPTSPR</sequence>
<keyword evidence="17" id="KW-0443">Lipid metabolism</keyword>
<dbReference type="Proteomes" id="UP000070659">
    <property type="component" value="Unassembled WGS sequence"/>
</dbReference>
<dbReference type="Proteomes" id="UP000070598">
    <property type="component" value="Unassembled WGS sequence"/>
</dbReference>
<reference evidence="20 24" key="2">
    <citation type="submission" date="2015-02" db="EMBL/GenBank/DDBJ databases">
        <title>Physiological reanalysis, assessment of diazotrophy, and genome sequences of multiple isolates of Streptomyces thermoautotrophicus.</title>
        <authorList>
            <person name="MacKellar D.C."/>
            <person name="Lieber L."/>
            <person name="Norman J."/>
            <person name="Bolger A."/>
            <person name="Tobin C."/>
            <person name="Murray J.W."/>
            <person name="Prell J."/>
        </authorList>
    </citation>
    <scope>NUCLEOTIDE SEQUENCE [LARGE SCALE GENOMIC DNA]</scope>
    <source>
        <strain evidence="20 24">UBT1</strain>
    </source>
</reference>
<keyword evidence="11 17" id="KW-1133">Transmembrane helix</keyword>
<evidence type="ECO:0000313" key="24">
    <source>
        <dbReference type="Proteomes" id="UP000070659"/>
    </source>
</evidence>
<comment type="catalytic activity">
    <reaction evidence="13 17">
        <text>1,2-di-(9Z-octadecenoyl)-sn-glycero-3-cytidine-5'-diphosphate + 1D-myo-inositol 3-phosphate = 1,2-di-(9Z-octadecenoyl)-sn-glycero-3-phospho-(1D-myo-inositol-3-phosphate) + CMP + H(+)</text>
        <dbReference type="Rhea" id="RHEA:61216"/>
        <dbReference type="ChEBI" id="CHEBI:15378"/>
        <dbReference type="ChEBI" id="CHEBI:58401"/>
        <dbReference type="ChEBI" id="CHEBI:60377"/>
        <dbReference type="ChEBI" id="CHEBI:85356"/>
        <dbReference type="ChEBI" id="CHEBI:144472"/>
    </reaction>
</comment>
<comment type="caution">
    <text evidence="17">Lacks conserved residue(s) required for the propagation of feature annotation.</text>
</comment>
<evidence type="ECO:0000256" key="16">
    <source>
        <dbReference type="ARBA" id="ARBA00048865"/>
    </source>
</evidence>
<comment type="cofactor">
    <cofactor evidence="17">
        <name>Mg(2+)</name>
        <dbReference type="ChEBI" id="CHEBI:18420"/>
    </cofactor>
    <text evidence="17">Contains a di-nuclear catalytic Mg(2+) center.</text>
</comment>
<reference evidence="22" key="3">
    <citation type="submission" date="2015-04" db="EMBL/GenBank/DDBJ databases">
        <title>Physiological reanalysis, assessment of diazotrophy, and genome sequences of multiple isolates of Streptomyces thermoautotrophicus.</title>
        <authorList>
            <person name="MacKellar D.C."/>
            <person name="Lieber L."/>
            <person name="Norman J."/>
            <person name="Bolger A."/>
            <person name="Tobin C."/>
            <person name="Murray J.W."/>
            <person name="Chang R."/>
            <person name="Ford T."/>
            <person name="Nguyen P.Q."/>
            <person name="Woodward J."/>
            <person name="Permingeat H."/>
            <person name="Joshi N.S."/>
            <person name="Silver P.A."/>
            <person name="Usadel B."/>
            <person name="Rutherford A.W."/>
            <person name="Friesen M."/>
            <person name="Prell J."/>
        </authorList>
    </citation>
    <scope>NUCLEOTIDE SEQUENCE [LARGE SCALE GENOMIC DNA]</scope>
    <source>
        <strain evidence="22">H1</strain>
    </source>
</reference>
<dbReference type="PATRIC" id="fig|1469144.10.peg.1820"/>
<evidence type="ECO:0000256" key="2">
    <source>
        <dbReference type="ARBA" id="ARBA00004805"/>
    </source>
</evidence>
<evidence type="ECO:0000256" key="9">
    <source>
        <dbReference type="ARBA" id="ARBA00022723"/>
    </source>
</evidence>
<evidence type="ECO:0000313" key="22">
    <source>
        <dbReference type="Proteomes" id="UP000070188"/>
    </source>
</evidence>
<dbReference type="HAMAP" id="MF_02241">
    <property type="entry name" value="PIP_synthase"/>
    <property type="match status" value="1"/>
</dbReference>
<feature type="transmembrane region" description="Helical" evidence="17">
    <location>
        <begin position="176"/>
        <end position="193"/>
    </location>
</feature>
<dbReference type="EMBL" id="LAXD01000001">
    <property type="protein sequence ID" value="KWX00648.1"/>
    <property type="molecule type" value="Genomic_DNA"/>
</dbReference>
<feature type="binding site" evidence="17">
    <location>
        <position position="80"/>
    </location>
    <ligand>
        <name>a CDP-1,2-diacyl-sn-glycerol</name>
        <dbReference type="ChEBI" id="CHEBI:58332"/>
    </ligand>
</feature>
<comment type="pathway">
    <text evidence="3">Lipid metabolism.</text>
</comment>
<feature type="binding site" evidence="17">
    <location>
        <position position="87"/>
    </location>
    <ligand>
        <name>Mg(2+)</name>
        <dbReference type="ChEBI" id="CHEBI:18420"/>
        <label>1</label>
    </ligand>
</feature>
<name>A0A132MRZ0_9ACTN</name>
<evidence type="ECO:0000256" key="14">
    <source>
        <dbReference type="ARBA" id="ARBA00024082"/>
    </source>
</evidence>
<dbReference type="EMBL" id="JYIJ01000012">
    <property type="protein sequence ID" value="KWX05353.1"/>
    <property type="molecule type" value="Genomic_DNA"/>
</dbReference>
<feature type="transmembrane region" description="Helical" evidence="17">
    <location>
        <begin position="114"/>
        <end position="132"/>
    </location>
</feature>
<keyword evidence="9 17" id="KW-0479">Metal-binding</keyword>
<keyword evidence="10 17" id="KW-0460">Magnesium</keyword>
<gene>
    <name evidence="19" type="ORF">LI90_1671</name>
    <name evidence="20" type="ORF">TH66_03800</name>
    <name evidence="21" type="ORF">TR74_11060</name>
</gene>
<feature type="transmembrane region" description="Helical" evidence="17">
    <location>
        <begin position="153"/>
        <end position="170"/>
    </location>
</feature>
<keyword evidence="22" id="KW-1185">Reference proteome</keyword>
<dbReference type="EC" id="2.7.8.-" evidence="17"/>
<feature type="binding site" evidence="17">
    <location>
        <position position="87"/>
    </location>
    <ligand>
        <name>Mg(2+)</name>
        <dbReference type="ChEBI" id="CHEBI:18420"/>
        <label>2</label>
    </ligand>
</feature>
<evidence type="ECO:0000256" key="3">
    <source>
        <dbReference type="ARBA" id="ARBA00005189"/>
    </source>
</evidence>
<dbReference type="OrthoDB" id="116551at2"/>
<keyword evidence="6 17" id="KW-1003">Cell membrane</keyword>
<evidence type="ECO:0000256" key="1">
    <source>
        <dbReference type="ARBA" id="ARBA00004651"/>
    </source>
</evidence>
<dbReference type="Proteomes" id="UP000070188">
    <property type="component" value="Unassembled WGS sequence"/>
</dbReference>
<keyword evidence="17" id="KW-0594">Phospholipid biosynthesis</keyword>
<evidence type="ECO:0000256" key="10">
    <source>
        <dbReference type="ARBA" id="ARBA00022842"/>
    </source>
</evidence>
<keyword evidence="17" id="KW-0444">Lipid biosynthesis</keyword>
<accession>A0A132MRZ0</accession>
<evidence type="ECO:0000313" key="23">
    <source>
        <dbReference type="Proteomes" id="UP000070598"/>
    </source>
</evidence>
<comment type="pathway">
    <text evidence="2 17">Phospholipid metabolism; phosphatidylinositol phosphate biosynthesis.</text>
</comment>
<dbReference type="InterPro" id="IPR048254">
    <property type="entry name" value="CDP_ALCOHOL_P_TRANSF_CS"/>
</dbReference>
<evidence type="ECO:0000313" key="19">
    <source>
        <dbReference type="EMBL" id="KWX00648.1"/>
    </source>
</evidence>
<feature type="binding site" evidence="17">
    <location>
        <begin position="29"/>
        <end position="32"/>
    </location>
    <ligand>
        <name>a CDP-1,2-diacyl-sn-glycerol</name>
        <dbReference type="ChEBI" id="CHEBI:58332"/>
    </ligand>
</feature>
<comment type="subunit">
    <text evidence="5 17">Homodimer.</text>
</comment>
<comment type="similarity">
    <text evidence="4 17 18">Belongs to the CDP-alcohol phosphatidyltransferase class-I family.</text>
</comment>
<evidence type="ECO:0000256" key="12">
    <source>
        <dbReference type="ARBA" id="ARBA00023136"/>
    </source>
</evidence>
<dbReference type="UniPathway" id="UPA00220"/>
<feature type="binding site" evidence="17">
    <location>
        <position position="66"/>
    </location>
    <ligand>
        <name>Mg(2+)</name>
        <dbReference type="ChEBI" id="CHEBI:18420"/>
        <label>1</label>
    </ligand>
</feature>
<reference evidence="23" key="1">
    <citation type="submission" date="2015-02" db="EMBL/GenBank/DDBJ databases">
        <title>Physiological reanalysis, assessment of diazotrophy, and genome sequences of multiple isolates of Streptomyces thermoautotrophicus.</title>
        <authorList>
            <person name="MacKellar D.C."/>
            <person name="Lieber L."/>
            <person name="Norman J."/>
            <person name="Bolger A."/>
            <person name="Tobin C."/>
            <person name="Murray J.W."/>
            <person name="Friesen M."/>
            <person name="Prell J."/>
        </authorList>
    </citation>
    <scope>NUCLEOTIDE SEQUENCE [LARGE SCALE GENOMIC DNA]</scope>
    <source>
        <strain evidence="23">UBT1</strain>
    </source>
</reference>
<dbReference type="GO" id="GO:0000287">
    <property type="term" value="F:magnesium ion binding"/>
    <property type="evidence" value="ECO:0007669"/>
    <property type="project" value="UniProtKB-UniRule"/>
</dbReference>
<feature type="binding site" evidence="17">
    <location>
        <position position="91"/>
    </location>
    <ligand>
        <name>Mg(2+)</name>
        <dbReference type="ChEBI" id="CHEBI:18420"/>
        <label>2</label>
    </ligand>
</feature>
<evidence type="ECO:0000256" key="4">
    <source>
        <dbReference type="ARBA" id="ARBA00010441"/>
    </source>
</evidence>
<comment type="catalytic activity">
    <reaction evidence="16 17">
        <text>a CDP-1,2-diacyl-sn-glycerol + 1D-myo-inositol 3-phosphate = a 1,2-diacyl-sn-glycero-3-phospho-(1D-myo-inositol-3-phosphate) + CMP + H(+)</text>
        <dbReference type="Rhea" id="RHEA:60504"/>
        <dbReference type="ChEBI" id="CHEBI:15378"/>
        <dbReference type="ChEBI" id="CHEBI:58088"/>
        <dbReference type="ChEBI" id="CHEBI:58332"/>
        <dbReference type="ChEBI" id="CHEBI:58401"/>
        <dbReference type="ChEBI" id="CHEBI:60377"/>
    </reaction>
</comment>
<feature type="transmembrane region" description="Helical" evidence="17">
    <location>
        <begin position="21"/>
        <end position="46"/>
    </location>
</feature>
<feature type="binding site" evidence="17">
    <location>
        <position position="70"/>
    </location>
    <ligand>
        <name>a CDP-1,2-diacyl-sn-glycerol</name>
        <dbReference type="ChEBI" id="CHEBI:58332"/>
    </ligand>
</feature>
<dbReference type="STRING" id="1469144.LI90_1671"/>
<evidence type="ECO:0000256" key="11">
    <source>
        <dbReference type="ARBA" id="ARBA00022989"/>
    </source>
</evidence>
<proteinExistence type="inferred from homology"/>
<dbReference type="InterPro" id="IPR044268">
    <property type="entry name" value="PIP_synthase_PgsA1"/>
</dbReference>
<keyword evidence="7 17" id="KW-0808">Transferase</keyword>
<feature type="active site" description="Proton acceptor" evidence="17">
    <location>
        <position position="91"/>
    </location>
</feature>
<evidence type="ECO:0000256" key="7">
    <source>
        <dbReference type="ARBA" id="ARBA00022679"/>
    </source>
</evidence>
<dbReference type="PROSITE" id="PS00379">
    <property type="entry name" value="CDP_ALCOHOL_P_TRANSF"/>
    <property type="match status" value="1"/>
</dbReference>
<dbReference type="InterPro" id="IPR000462">
    <property type="entry name" value="CDP-OH_P_trans"/>
</dbReference>
<comment type="function">
    <text evidence="17">Catalyzes the conjugation of the 1'-hydroxyl group of D-myo-inositol-3-phosphate (also named L-myo-inositol-1-phosphate) with a lipid tail of cytidine diphosphate diacylglycerol (CDP-DAG), forming phosphatidylinositol phosphate (PIP) and CMP. PIP is a precursor of phosphatidylinositol (PI) which is an essential lipid required for cell wall formation.</text>
</comment>
<dbReference type="Pfam" id="PF01066">
    <property type="entry name" value="CDP-OH_P_transf"/>
    <property type="match status" value="1"/>
</dbReference>
<dbReference type="GO" id="GO:0016780">
    <property type="term" value="F:phosphotransferase activity, for other substituted phosphate groups"/>
    <property type="evidence" value="ECO:0007669"/>
    <property type="project" value="UniProtKB-UniRule"/>
</dbReference>
<evidence type="ECO:0000313" key="21">
    <source>
        <dbReference type="EMBL" id="KWX09198.1"/>
    </source>
</evidence>
<dbReference type="AlphaFoldDB" id="A0A132MRZ0"/>
<comment type="caution">
    <text evidence="19">The sequence shown here is derived from an EMBL/GenBank/DDBJ whole genome shotgun (WGS) entry which is preliminary data.</text>
</comment>
<keyword evidence="17" id="KW-1208">Phospholipid metabolism</keyword>
<protein>
    <recommendedName>
        <fullName evidence="14 17">Phosphatidylinositol phosphate synthase</fullName>
        <shortName evidence="17">PIP synthase</shortName>
        <ecNumber evidence="17">2.7.8.-</ecNumber>
    </recommendedName>
    <alternativeName>
        <fullName evidence="15 17">CDP-diacylglycerol--D-myo-inositol-3-phosphate 3-phosphatidyltransferase</fullName>
    </alternativeName>
</protein>
<dbReference type="GO" id="GO:0005886">
    <property type="term" value="C:plasma membrane"/>
    <property type="evidence" value="ECO:0007669"/>
    <property type="project" value="UniProtKB-SubCell"/>
</dbReference>
<dbReference type="GO" id="GO:0008654">
    <property type="term" value="P:phospholipid biosynthetic process"/>
    <property type="evidence" value="ECO:0007669"/>
    <property type="project" value="UniProtKB-UniRule"/>
</dbReference>
<evidence type="ECO:0000256" key="5">
    <source>
        <dbReference type="ARBA" id="ARBA00011738"/>
    </source>
</evidence>
<dbReference type="NCBIfam" id="NF045883">
    <property type="entry name" value="PIPSynth"/>
    <property type="match status" value="1"/>
</dbReference>
<organism evidence="19 22">
    <name type="scientific">Carbonactinospora thermoautotrophica</name>
    <dbReference type="NCBI Taxonomy" id="1469144"/>
    <lineage>
        <taxon>Bacteria</taxon>
        <taxon>Bacillati</taxon>
        <taxon>Actinomycetota</taxon>
        <taxon>Actinomycetes</taxon>
        <taxon>Kitasatosporales</taxon>
        <taxon>Carbonactinosporaceae</taxon>
        <taxon>Carbonactinospora</taxon>
    </lineage>
</organism>
<comment type="subcellular location">
    <subcellularLocation>
        <location evidence="1 17">Cell membrane</location>
        <topology evidence="1 17">Multi-pass membrane protein</topology>
    </subcellularLocation>
</comment>
<feature type="binding site" evidence="17">
    <location>
        <position position="69"/>
    </location>
    <ligand>
        <name>Mg(2+)</name>
        <dbReference type="ChEBI" id="CHEBI:18420"/>
        <label>1</label>
    </ligand>
</feature>
<dbReference type="RefSeq" id="WP_066886266.1">
    <property type="nucleotide sequence ID" value="NZ_JYIJ01000012.1"/>
</dbReference>
<evidence type="ECO:0000256" key="15">
    <source>
        <dbReference type="ARBA" id="ARBA00033137"/>
    </source>
</evidence>
<dbReference type="InterPro" id="IPR043130">
    <property type="entry name" value="CDP-OH_PTrfase_TM_dom"/>
</dbReference>
<reference evidence="19" key="4">
    <citation type="submission" date="2015-04" db="EMBL/GenBank/DDBJ databases">
        <title>Physiological reanalysis, assessment of diazotrophy, and genome sequences of multiple isolates of Streptomyces thermoautotrophicus.</title>
        <authorList>
            <person name="MacKellar D.C."/>
            <person name="Lieber L."/>
            <person name="Norman J."/>
            <person name="Bolger A."/>
            <person name="Tobin C."/>
            <person name="Murray J.W."/>
            <person name="Woodward J."/>
            <person name="Friesen M."/>
            <person name="Prell J."/>
        </authorList>
    </citation>
    <scope>NUCLEOTIDE SEQUENCE [LARGE SCALE GENOMIC DNA]</scope>
    <source>
        <strain evidence="19">H1</strain>
    </source>
</reference>
<evidence type="ECO:0000256" key="18">
    <source>
        <dbReference type="RuleBase" id="RU003750"/>
    </source>
</evidence>
<evidence type="ECO:0000256" key="13">
    <source>
        <dbReference type="ARBA" id="ARBA00023935"/>
    </source>
</evidence>
<keyword evidence="12 17" id="KW-0472">Membrane</keyword>
<evidence type="ECO:0000256" key="17">
    <source>
        <dbReference type="HAMAP-Rule" id="MF_02241"/>
    </source>
</evidence>
<evidence type="ECO:0000313" key="20">
    <source>
        <dbReference type="EMBL" id="KWX05353.1"/>
    </source>
</evidence>
<feature type="binding site" evidence="17">
    <location>
        <position position="66"/>
    </location>
    <ligand>
        <name>Mg(2+)</name>
        <dbReference type="ChEBI" id="CHEBI:18420"/>
        <label>2</label>
    </ligand>
</feature>